<dbReference type="PANTHER" id="PTHR30589">
    <property type="entry name" value="PROLIPOPROTEIN DIACYLGLYCERYL TRANSFERASE"/>
    <property type="match status" value="1"/>
</dbReference>
<feature type="transmembrane region" description="Helical" evidence="7">
    <location>
        <begin position="158"/>
        <end position="175"/>
    </location>
</feature>
<feature type="transmembrane region" description="Helical" evidence="7">
    <location>
        <begin position="217"/>
        <end position="236"/>
    </location>
</feature>
<name>A0A7W7Z9W9_9BACT</name>
<keyword evidence="5 7" id="KW-1133">Transmembrane helix</keyword>
<comment type="similarity">
    <text evidence="1">Belongs to the Lgt family.</text>
</comment>
<dbReference type="InterPro" id="IPR001640">
    <property type="entry name" value="Lgt"/>
</dbReference>
<dbReference type="GO" id="GO:0042158">
    <property type="term" value="P:lipoprotein biosynthetic process"/>
    <property type="evidence" value="ECO:0007669"/>
    <property type="project" value="InterPro"/>
</dbReference>
<keyword evidence="4 7" id="KW-0812">Transmembrane</keyword>
<evidence type="ECO:0000256" key="1">
    <source>
        <dbReference type="ARBA" id="ARBA00007150"/>
    </source>
</evidence>
<organism evidence="8 9">
    <name type="scientific">Granulicella aggregans</name>
    <dbReference type="NCBI Taxonomy" id="474949"/>
    <lineage>
        <taxon>Bacteria</taxon>
        <taxon>Pseudomonadati</taxon>
        <taxon>Acidobacteriota</taxon>
        <taxon>Terriglobia</taxon>
        <taxon>Terriglobales</taxon>
        <taxon>Acidobacteriaceae</taxon>
        <taxon>Granulicella</taxon>
    </lineage>
</organism>
<evidence type="ECO:0000256" key="4">
    <source>
        <dbReference type="ARBA" id="ARBA00022692"/>
    </source>
</evidence>
<evidence type="ECO:0000313" key="8">
    <source>
        <dbReference type="EMBL" id="MBB5055867.1"/>
    </source>
</evidence>
<dbReference type="PANTHER" id="PTHR30589:SF0">
    <property type="entry name" value="PHOSPHATIDYLGLYCEROL--PROLIPOPROTEIN DIACYLGLYCERYL TRANSFERASE"/>
    <property type="match status" value="1"/>
</dbReference>
<dbReference type="GO" id="GO:0005886">
    <property type="term" value="C:plasma membrane"/>
    <property type="evidence" value="ECO:0007669"/>
    <property type="project" value="InterPro"/>
</dbReference>
<keyword evidence="9" id="KW-1185">Reference proteome</keyword>
<evidence type="ECO:0000256" key="6">
    <source>
        <dbReference type="ARBA" id="ARBA00023136"/>
    </source>
</evidence>
<accession>A0A7W7Z9W9</accession>
<dbReference type="GO" id="GO:0008961">
    <property type="term" value="F:phosphatidylglycerol-prolipoprotein diacylglyceryl transferase activity"/>
    <property type="evidence" value="ECO:0007669"/>
    <property type="project" value="InterPro"/>
</dbReference>
<dbReference type="Proteomes" id="UP000540989">
    <property type="component" value="Unassembled WGS sequence"/>
</dbReference>
<keyword evidence="3 8" id="KW-0808">Transferase</keyword>
<feature type="transmembrane region" description="Helical" evidence="7">
    <location>
        <begin position="117"/>
        <end position="138"/>
    </location>
</feature>
<dbReference type="RefSeq" id="WP_184213603.1">
    <property type="nucleotide sequence ID" value="NZ_JACHIP010000001.1"/>
</dbReference>
<dbReference type="AlphaFoldDB" id="A0A7W7Z9W9"/>
<keyword evidence="8" id="KW-0449">Lipoprotein</keyword>
<evidence type="ECO:0000256" key="5">
    <source>
        <dbReference type="ARBA" id="ARBA00022989"/>
    </source>
</evidence>
<comment type="caution">
    <text evidence="8">The sequence shown here is derived from an EMBL/GenBank/DDBJ whole genome shotgun (WGS) entry which is preliminary data.</text>
</comment>
<reference evidence="8 9" key="1">
    <citation type="submission" date="2020-08" db="EMBL/GenBank/DDBJ databases">
        <title>Genomic Encyclopedia of Type Strains, Phase IV (KMG-V): Genome sequencing to study the core and pangenomes of soil and plant-associated prokaryotes.</title>
        <authorList>
            <person name="Whitman W."/>
        </authorList>
    </citation>
    <scope>NUCLEOTIDE SEQUENCE [LARGE SCALE GENOMIC DNA]</scope>
    <source>
        <strain evidence="8 9">M8UP14</strain>
    </source>
</reference>
<sequence>MAESLYVHTTFLQFGHLHIPVFGVVVAVGLMAALSLTQWSARRVGLDADRVWNTAMLAVAAVFVVSRLLLVAFNFKSFLKYPFLLLAVPSLTSLGIAVSAALVYGYVRWRGIPLLPLMDNCSASAALLWAFVNVGYLLEGTRDGMPVGAALSPQPVEVYTLVAALVILLAVLNALRSGYRGGEATGLALSAGGLAIFFIDFYRLPSELLPGLPIDPSQIIALAMISVGGALLYRVVTRLYAQIHAQIHEPDEREG</sequence>
<feature type="transmembrane region" description="Helical" evidence="7">
    <location>
        <begin position="81"/>
        <end position="105"/>
    </location>
</feature>
<protein>
    <submittedName>
        <fullName evidence="8">Phosphatidylglycerol:prolipoprotein diacylglycerol transferase</fullName>
        <ecNumber evidence="8">2.-.-.-</ecNumber>
    </submittedName>
</protein>
<evidence type="ECO:0000256" key="2">
    <source>
        <dbReference type="ARBA" id="ARBA00022475"/>
    </source>
</evidence>
<feature type="transmembrane region" description="Helical" evidence="7">
    <location>
        <begin position="20"/>
        <end position="39"/>
    </location>
</feature>
<keyword evidence="2" id="KW-1003">Cell membrane</keyword>
<keyword evidence="6 7" id="KW-0472">Membrane</keyword>
<proteinExistence type="inferred from homology"/>
<dbReference type="Pfam" id="PF01790">
    <property type="entry name" value="LGT"/>
    <property type="match status" value="1"/>
</dbReference>
<dbReference type="EMBL" id="JACHIP010000001">
    <property type="protein sequence ID" value="MBB5055867.1"/>
    <property type="molecule type" value="Genomic_DNA"/>
</dbReference>
<evidence type="ECO:0000256" key="3">
    <source>
        <dbReference type="ARBA" id="ARBA00022679"/>
    </source>
</evidence>
<gene>
    <name evidence="8" type="ORF">HDF16_000536</name>
</gene>
<dbReference type="EC" id="2.-.-.-" evidence="8"/>
<evidence type="ECO:0000256" key="7">
    <source>
        <dbReference type="SAM" id="Phobius"/>
    </source>
</evidence>
<feature type="transmembrane region" description="Helical" evidence="7">
    <location>
        <begin position="51"/>
        <end position="75"/>
    </location>
</feature>
<feature type="transmembrane region" description="Helical" evidence="7">
    <location>
        <begin position="187"/>
        <end position="205"/>
    </location>
</feature>
<evidence type="ECO:0000313" key="9">
    <source>
        <dbReference type="Proteomes" id="UP000540989"/>
    </source>
</evidence>